<comment type="caution">
    <text evidence="3">The sequence shown here is derived from an EMBL/GenBank/DDBJ whole genome shotgun (WGS) entry which is preliminary data.</text>
</comment>
<accession>A0A5B7KIN0</accession>
<dbReference type="AlphaFoldDB" id="A0A5B7KIN0"/>
<name>A0A5B7KIN0_PORTR</name>
<feature type="region of interest" description="Disordered" evidence="1">
    <location>
        <begin position="24"/>
        <end position="66"/>
    </location>
</feature>
<evidence type="ECO:0000256" key="1">
    <source>
        <dbReference type="SAM" id="MobiDB-lite"/>
    </source>
</evidence>
<evidence type="ECO:0000256" key="2">
    <source>
        <dbReference type="SAM" id="SignalP"/>
    </source>
</evidence>
<keyword evidence="2" id="KW-0732">Signal</keyword>
<evidence type="ECO:0000313" key="3">
    <source>
        <dbReference type="EMBL" id="MPD06696.1"/>
    </source>
</evidence>
<dbReference type="Proteomes" id="UP000324222">
    <property type="component" value="Unassembled WGS sequence"/>
</dbReference>
<protein>
    <recommendedName>
        <fullName evidence="5">Secreted protein</fullName>
    </recommendedName>
</protein>
<reference evidence="3 4" key="1">
    <citation type="submission" date="2019-05" db="EMBL/GenBank/DDBJ databases">
        <title>Another draft genome of Portunus trituberculatus and its Hox gene families provides insights of decapod evolution.</title>
        <authorList>
            <person name="Jeong J.-H."/>
            <person name="Song I."/>
            <person name="Kim S."/>
            <person name="Choi T."/>
            <person name="Kim D."/>
            <person name="Ryu S."/>
            <person name="Kim W."/>
        </authorList>
    </citation>
    <scope>NUCLEOTIDE SEQUENCE [LARGE SCALE GENOMIC DNA]</scope>
    <source>
        <tissue evidence="3">Muscle</tissue>
    </source>
</reference>
<evidence type="ECO:0008006" key="5">
    <source>
        <dbReference type="Google" id="ProtNLM"/>
    </source>
</evidence>
<proteinExistence type="predicted"/>
<organism evidence="3 4">
    <name type="scientific">Portunus trituberculatus</name>
    <name type="common">Swimming crab</name>
    <name type="synonym">Neptunus trituberculatus</name>
    <dbReference type="NCBI Taxonomy" id="210409"/>
    <lineage>
        <taxon>Eukaryota</taxon>
        <taxon>Metazoa</taxon>
        <taxon>Ecdysozoa</taxon>
        <taxon>Arthropoda</taxon>
        <taxon>Crustacea</taxon>
        <taxon>Multicrustacea</taxon>
        <taxon>Malacostraca</taxon>
        <taxon>Eumalacostraca</taxon>
        <taxon>Eucarida</taxon>
        <taxon>Decapoda</taxon>
        <taxon>Pleocyemata</taxon>
        <taxon>Brachyura</taxon>
        <taxon>Eubrachyura</taxon>
        <taxon>Portunoidea</taxon>
        <taxon>Portunidae</taxon>
        <taxon>Portuninae</taxon>
        <taxon>Portunus</taxon>
    </lineage>
</organism>
<gene>
    <name evidence="3" type="ORF">E2C01_102520</name>
</gene>
<feature type="chain" id="PRO_5023103092" description="Secreted protein" evidence="2">
    <location>
        <begin position="27"/>
        <end position="103"/>
    </location>
</feature>
<keyword evidence="4" id="KW-1185">Reference proteome</keyword>
<feature type="signal peptide" evidence="2">
    <location>
        <begin position="1"/>
        <end position="26"/>
    </location>
</feature>
<evidence type="ECO:0000313" key="4">
    <source>
        <dbReference type="Proteomes" id="UP000324222"/>
    </source>
</evidence>
<feature type="compositionally biased region" description="Low complexity" evidence="1">
    <location>
        <begin position="42"/>
        <end position="63"/>
    </location>
</feature>
<dbReference type="EMBL" id="VSRR010152543">
    <property type="protein sequence ID" value="MPD06696.1"/>
    <property type="molecule type" value="Genomic_DNA"/>
</dbReference>
<sequence>MQVWTLSMEVRVALLLLLLTSTNVRAPPPPPSEQGKIDGFPSSSFFSSSSSSSSFFSSSSSSSISLQRQLGVPGCYCRKMSRRPGVKQSGVIYEAEVIRCVPL</sequence>